<accession>K0NMG7</accession>
<feature type="compositionally biased region" description="Basic residues" evidence="1">
    <location>
        <begin position="25"/>
        <end position="39"/>
    </location>
</feature>
<proteinExistence type="predicted"/>
<sequence length="424" mass="47656">MFRKPKEQNHKNEKDNKNKDSSKNKDKKKQRKKVFKYKDKQRKSRLAGCLVKLILLALCLYGGYKAVYPYYQTWQRQQELLKKRPAIKKASDGTSTSAAWHSLKVFHQNLEKNYSFLYQAAYETPSATKVGRDFIVPGLVATDSYDYQQKKLTTSRDMTPQGIAVVQNYLLITAYDGGHRHASVIYVLDKKTGKFLKTIRLSGKPHLGGIAYDSKGMQIWVTSSKDGQSALATFSLAKLIEYVASAKKTDSLVYDQEIPITKMAKASALCYYADQLFVGYFNDEGRGKVASYKIARNGQYKNSITTSEISSVDESISWSDPDGSTSMNKQIQGIAISGDKIFLSQSYGGGDSKLYIFPITAINNLDEKNATQVVRFPPYLEQITAYQGQLICVFESGSRQYARDSITVMDRTLSVNISALLNNN</sequence>
<dbReference type="Proteomes" id="UP000009325">
    <property type="component" value="Unassembled WGS sequence"/>
</dbReference>
<gene>
    <name evidence="2" type="ORF">BN146_00775</name>
</gene>
<feature type="region of interest" description="Disordered" evidence="1">
    <location>
        <begin position="1"/>
        <end position="39"/>
    </location>
</feature>
<feature type="compositionally biased region" description="Basic and acidic residues" evidence="1">
    <location>
        <begin position="1"/>
        <end position="24"/>
    </location>
</feature>
<evidence type="ECO:0000256" key="1">
    <source>
        <dbReference type="SAM" id="MobiDB-lite"/>
    </source>
</evidence>
<dbReference type="OrthoDB" id="1655118at2"/>
<evidence type="ECO:0000313" key="2">
    <source>
        <dbReference type="EMBL" id="CCK82819.1"/>
    </source>
</evidence>
<dbReference type="InterPro" id="IPR011044">
    <property type="entry name" value="Quino_amine_DH_bsu"/>
</dbReference>
<dbReference type="EMBL" id="CALZ01000015">
    <property type="protein sequence ID" value="CCK82819.1"/>
    <property type="molecule type" value="Genomic_DNA"/>
</dbReference>
<dbReference type="AlphaFoldDB" id="K0NMG7"/>
<protein>
    <submittedName>
        <fullName evidence="2">Uncharacterized protein</fullName>
    </submittedName>
</protein>
<dbReference type="RefSeq" id="WP_009557385.1">
    <property type="nucleotide sequence ID" value="NZ_CALZ01000015.1"/>
</dbReference>
<comment type="caution">
    <text evidence="2">The sequence shown here is derived from an EMBL/GenBank/DDBJ whole genome shotgun (WGS) entry which is preliminary data.</text>
</comment>
<organism evidence="2 3">
    <name type="scientific">Lactobacillus equicursoris 66c</name>
    <dbReference type="NCBI Taxonomy" id="872326"/>
    <lineage>
        <taxon>Bacteria</taxon>
        <taxon>Bacillati</taxon>
        <taxon>Bacillota</taxon>
        <taxon>Bacilli</taxon>
        <taxon>Lactobacillales</taxon>
        <taxon>Lactobacillaceae</taxon>
        <taxon>Lactobacillus</taxon>
    </lineage>
</organism>
<name>K0NMG7_9LACO</name>
<evidence type="ECO:0000313" key="3">
    <source>
        <dbReference type="Proteomes" id="UP000009325"/>
    </source>
</evidence>
<dbReference type="SUPFAM" id="SSF50969">
    <property type="entry name" value="YVTN repeat-like/Quinoprotein amine dehydrogenase"/>
    <property type="match status" value="1"/>
</dbReference>
<reference evidence="2 3" key="1">
    <citation type="submission" date="2012-08" db="EMBL/GenBank/DDBJ databases">
        <title>Draft Genome Sequences of Lactobacillus equicursoris CIP 110162T, isolated from thoroughbred racehorse feces and Lactobacillus sp. CRBIP 24.137 isolated from urine of human.</title>
        <authorList>
            <person name="Cousin S."/>
            <person name="Loux V."/>
            <person name="Ma L."/>
            <person name="Creno S."/>
            <person name="Clermont D."/>
            <person name="Bizet C."/>
            <person name="Bouchier C."/>
        </authorList>
    </citation>
    <scope>NUCLEOTIDE SEQUENCE [LARGE SCALE GENOMIC DNA]</scope>
    <source>
        <strain evidence="2 3">66c</strain>
    </source>
</reference>